<dbReference type="PANTHER" id="PTHR43818:SF11">
    <property type="entry name" value="BCDNA.GH03377"/>
    <property type="match status" value="1"/>
</dbReference>
<dbReference type="Pfam" id="PF01408">
    <property type="entry name" value="GFO_IDH_MocA"/>
    <property type="match status" value="1"/>
</dbReference>
<dbReference type="Gene3D" id="3.30.360.10">
    <property type="entry name" value="Dihydrodipicolinate Reductase, domain 2"/>
    <property type="match status" value="1"/>
</dbReference>
<protein>
    <submittedName>
        <fullName evidence="4">Putative dehydrogenase</fullName>
    </submittedName>
</protein>
<dbReference type="InterPro" id="IPR055170">
    <property type="entry name" value="GFO_IDH_MocA-like_dom"/>
</dbReference>
<dbReference type="PANTHER" id="PTHR43818">
    <property type="entry name" value="BCDNA.GH03377"/>
    <property type="match status" value="1"/>
</dbReference>
<name>A0A7Y9AV48_9ACTN</name>
<feature type="domain" description="GFO/IDH/MocA-like oxidoreductase" evidence="3">
    <location>
        <begin position="137"/>
        <end position="262"/>
    </location>
</feature>
<evidence type="ECO:0000256" key="1">
    <source>
        <dbReference type="ARBA" id="ARBA00023002"/>
    </source>
</evidence>
<dbReference type="AlphaFoldDB" id="A0A7Y9AV48"/>
<sequence>MPAATPPLNVAVLGCWHVHAKDYARSAAAHPGTTLVAVWDRDPELGRPLAQEFGVEHTDDLDALLARDDVHAVTVTTETTAHTEVISAALAAGKHVFTEKLLAPTVEECERLIALAADAGLALVVSLPRLYHGYALAVHEVLESGSLGPLTYARVRLSHDGAVHGRDHGEGGWLPDRFFDPVPSVGGALTDLGCHPVYLTQWFLGADPRTVRAVYASLTPRAVEDHAVVTVGYDDGRIGVIEAGFVSNDAFTIDVHGTEGSIHYTDQDARLWRRWPDGKVEDLEVPADAPDAFGQWVGHAVDGTRAIDNLERAVELTRLVVRANTAAGGSK</sequence>
<dbReference type="Pfam" id="PF22725">
    <property type="entry name" value="GFO_IDH_MocA_C3"/>
    <property type="match status" value="1"/>
</dbReference>
<evidence type="ECO:0000259" key="3">
    <source>
        <dbReference type="Pfam" id="PF22725"/>
    </source>
</evidence>
<evidence type="ECO:0000313" key="4">
    <source>
        <dbReference type="EMBL" id="NYD21000.1"/>
    </source>
</evidence>
<dbReference type="InterPro" id="IPR036291">
    <property type="entry name" value="NAD(P)-bd_dom_sf"/>
</dbReference>
<keyword evidence="5" id="KW-1185">Reference proteome</keyword>
<comment type="caution">
    <text evidence="4">The sequence shown here is derived from an EMBL/GenBank/DDBJ whole genome shotgun (WGS) entry which is preliminary data.</text>
</comment>
<feature type="domain" description="Gfo/Idh/MocA-like oxidoreductase N-terminal" evidence="2">
    <location>
        <begin position="8"/>
        <end position="125"/>
    </location>
</feature>
<dbReference type="GO" id="GO:0016491">
    <property type="term" value="F:oxidoreductase activity"/>
    <property type="evidence" value="ECO:0007669"/>
    <property type="project" value="UniProtKB-KW"/>
</dbReference>
<gene>
    <name evidence="4" type="ORF">BJ968_000540</name>
</gene>
<proteinExistence type="predicted"/>
<evidence type="ECO:0000259" key="2">
    <source>
        <dbReference type="Pfam" id="PF01408"/>
    </source>
</evidence>
<dbReference type="InterPro" id="IPR050463">
    <property type="entry name" value="Gfo/Idh/MocA_oxidrdct_glycsds"/>
</dbReference>
<dbReference type="InterPro" id="IPR000683">
    <property type="entry name" value="Gfo/Idh/MocA-like_OxRdtase_N"/>
</dbReference>
<dbReference type="RefSeq" id="WP_343077773.1">
    <property type="nucleotide sequence ID" value="NZ_BAAAGN010000038.1"/>
</dbReference>
<accession>A0A7Y9AV48</accession>
<dbReference type="SUPFAM" id="SSF55347">
    <property type="entry name" value="Glyceraldehyde-3-phosphate dehydrogenase-like, C-terminal domain"/>
    <property type="match status" value="1"/>
</dbReference>
<dbReference type="Gene3D" id="3.40.50.720">
    <property type="entry name" value="NAD(P)-binding Rossmann-like Domain"/>
    <property type="match status" value="1"/>
</dbReference>
<dbReference type="SUPFAM" id="SSF51735">
    <property type="entry name" value="NAD(P)-binding Rossmann-fold domains"/>
    <property type="match status" value="1"/>
</dbReference>
<reference evidence="4 5" key="1">
    <citation type="submission" date="2020-07" db="EMBL/GenBank/DDBJ databases">
        <title>Sequencing the genomes of 1000 actinobacteria strains.</title>
        <authorList>
            <person name="Klenk H.-P."/>
        </authorList>
    </citation>
    <scope>NUCLEOTIDE SEQUENCE [LARGE SCALE GENOMIC DNA]</scope>
    <source>
        <strain evidence="4 5">DSM 7487</strain>
    </source>
</reference>
<dbReference type="GO" id="GO:0000166">
    <property type="term" value="F:nucleotide binding"/>
    <property type="evidence" value="ECO:0007669"/>
    <property type="project" value="InterPro"/>
</dbReference>
<dbReference type="EMBL" id="JACCBB010000001">
    <property type="protein sequence ID" value="NYD21000.1"/>
    <property type="molecule type" value="Genomic_DNA"/>
</dbReference>
<evidence type="ECO:0000313" key="5">
    <source>
        <dbReference type="Proteomes" id="UP000521922"/>
    </source>
</evidence>
<dbReference type="Proteomes" id="UP000521922">
    <property type="component" value="Unassembled WGS sequence"/>
</dbReference>
<keyword evidence="1" id="KW-0560">Oxidoreductase</keyword>
<organism evidence="4 5">
    <name type="scientific">Kineococcus aurantiacus</name>
    <dbReference type="NCBI Taxonomy" id="37633"/>
    <lineage>
        <taxon>Bacteria</taxon>
        <taxon>Bacillati</taxon>
        <taxon>Actinomycetota</taxon>
        <taxon>Actinomycetes</taxon>
        <taxon>Kineosporiales</taxon>
        <taxon>Kineosporiaceae</taxon>
        <taxon>Kineococcus</taxon>
    </lineage>
</organism>